<dbReference type="InterPro" id="IPR051556">
    <property type="entry name" value="N-term/lysine_N-AcTrnsfr"/>
</dbReference>
<evidence type="ECO:0000313" key="4">
    <source>
        <dbReference type="EMBL" id="MEQ2469206.1"/>
    </source>
</evidence>
<keyword evidence="5" id="KW-1185">Reference proteome</keyword>
<reference evidence="4 5" key="1">
    <citation type="submission" date="2024-03" db="EMBL/GenBank/DDBJ databases">
        <title>Human intestinal bacterial collection.</title>
        <authorList>
            <person name="Pauvert C."/>
            <person name="Hitch T.C.A."/>
            <person name="Clavel T."/>
        </authorList>
    </citation>
    <scope>NUCLEOTIDE SEQUENCE [LARGE SCALE GENOMIC DNA]</scope>
    <source>
        <strain evidence="4 5">CLA-JM-H38</strain>
    </source>
</reference>
<dbReference type="RefSeq" id="WP_101070251.1">
    <property type="nucleotide sequence ID" value="NZ_JBBMFQ010000001.1"/>
</dbReference>
<accession>A0ABV1F8Y2</accession>
<dbReference type="Proteomes" id="UP001490816">
    <property type="component" value="Unassembled WGS sequence"/>
</dbReference>
<dbReference type="PANTHER" id="PTHR42919">
    <property type="entry name" value="N-ALPHA-ACETYLTRANSFERASE"/>
    <property type="match status" value="1"/>
</dbReference>
<dbReference type="EMBL" id="JBBMEZ010000004">
    <property type="protein sequence ID" value="MEQ2469206.1"/>
    <property type="molecule type" value="Genomic_DNA"/>
</dbReference>
<dbReference type="InterPro" id="IPR016181">
    <property type="entry name" value="Acyl_CoA_acyltransferase"/>
</dbReference>
<name>A0ABV1F8Y2_9FIRM</name>
<feature type="domain" description="N-acetyltransferase" evidence="3">
    <location>
        <begin position="4"/>
        <end position="158"/>
    </location>
</feature>
<evidence type="ECO:0000256" key="1">
    <source>
        <dbReference type="ARBA" id="ARBA00022679"/>
    </source>
</evidence>
<dbReference type="CDD" id="cd04301">
    <property type="entry name" value="NAT_SF"/>
    <property type="match status" value="1"/>
</dbReference>
<evidence type="ECO:0000313" key="5">
    <source>
        <dbReference type="Proteomes" id="UP001490816"/>
    </source>
</evidence>
<comment type="caution">
    <text evidence="4">The sequence shown here is derived from an EMBL/GenBank/DDBJ whole genome shotgun (WGS) entry which is preliminary data.</text>
</comment>
<protein>
    <submittedName>
        <fullName evidence="4">GNAT family N-acetyltransferase</fullName>
    </submittedName>
</protein>
<dbReference type="InterPro" id="IPR000182">
    <property type="entry name" value="GNAT_dom"/>
</dbReference>
<organism evidence="4 5">
    <name type="scientific">Ruminococcoides intestinale</name>
    <dbReference type="NCBI Taxonomy" id="3133162"/>
    <lineage>
        <taxon>Bacteria</taxon>
        <taxon>Bacillati</taxon>
        <taxon>Bacillota</taxon>
        <taxon>Clostridia</taxon>
        <taxon>Eubacteriales</taxon>
        <taxon>Oscillospiraceae</taxon>
        <taxon>Ruminococcoides</taxon>
    </lineage>
</organism>
<dbReference type="PANTHER" id="PTHR42919:SF8">
    <property type="entry name" value="N-ALPHA-ACETYLTRANSFERASE 50"/>
    <property type="match status" value="1"/>
</dbReference>
<evidence type="ECO:0000256" key="2">
    <source>
        <dbReference type="ARBA" id="ARBA00023315"/>
    </source>
</evidence>
<keyword evidence="1" id="KW-0808">Transferase</keyword>
<gene>
    <name evidence="4" type="ORF">WMO39_02485</name>
</gene>
<proteinExistence type="predicted"/>
<dbReference type="Gene3D" id="3.40.630.30">
    <property type="match status" value="1"/>
</dbReference>
<keyword evidence="2" id="KW-0012">Acyltransferase</keyword>
<dbReference type="SUPFAM" id="SSF55729">
    <property type="entry name" value="Acyl-CoA N-acyltransferases (Nat)"/>
    <property type="match status" value="1"/>
</dbReference>
<dbReference type="PROSITE" id="PS51186">
    <property type="entry name" value="GNAT"/>
    <property type="match status" value="1"/>
</dbReference>
<sequence length="158" mass="18324">MCEVTIRRAKFKDIPQLDKLLFEVHKIHSDIRPDLFTVGEKKYTDEELERIIVDEQKPIFVAEHNGKVKGYAFCIFKQDLESKSVTNIKTLYIDDLCVDEDTRGMHIGTKLYNHVIDFARKSGCYNVTLNVWAGNDGAMKFYERIGFKVQKIGMETIL</sequence>
<dbReference type="Pfam" id="PF00583">
    <property type="entry name" value="Acetyltransf_1"/>
    <property type="match status" value="1"/>
</dbReference>
<evidence type="ECO:0000259" key="3">
    <source>
        <dbReference type="PROSITE" id="PS51186"/>
    </source>
</evidence>